<dbReference type="PANTHER" id="PTHR21272:SF3">
    <property type="entry name" value="CATABOLIC 3-DEHYDROQUINASE"/>
    <property type="match status" value="1"/>
</dbReference>
<dbReference type="GO" id="GO:0003855">
    <property type="term" value="F:3-dehydroquinate dehydratase activity"/>
    <property type="evidence" value="ECO:0007669"/>
    <property type="project" value="UniProtKB-EC"/>
</dbReference>
<dbReference type="OrthoDB" id="4250245at2"/>
<organism evidence="10 11">
    <name type="scientific">Amaricoccus solimangrovi</name>
    <dbReference type="NCBI Taxonomy" id="2589815"/>
    <lineage>
        <taxon>Bacteria</taxon>
        <taxon>Pseudomonadati</taxon>
        <taxon>Pseudomonadota</taxon>
        <taxon>Alphaproteobacteria</taxon>
        <taxon>Rhodobacterales</taxon>
        <taxon>Paracoccaceae</taxon>
        <taxon>Amaricoccus</taxon>
    </lineage>
</organism>
<comment type="subunit">
    <text evidence="4">Homododecamer.</text>
</comment>
<evidence type="ECO:0000256" key="4">
    <source>
        <dbReference type="ARBA" id="ARBA00011193"/>
    </source>
</evidence>
<dbReference type="GO" id="GO:0009423">
    <property type="term" value="P:chorismate biosynthetic process"/>
    <property type="evidence" value="ECO:0007669"/>
    <property type="project" value="UniProtKB-UniPathway"/>
</dbReference>
<dbReference type="EMBL" id="VFRP01000016">
    <property type="protein sequence ID" value="TPE49272.1"/>
    <property type="molecule type" value="Genomic_DNA"/>
</dbReference>
<evidence type="ECO:0000256" key="6">
    <source>
        <dbReference type="ARBA" id="ARBA00023141"/>
    </source>
</evidence>
<keyword evidence="11" id="KW-1185">Reference proteome</keyword>
<comment type="pathway">
    <text evidence="2">Metabolic intermediate biosynthesis; chorismate biosynthesis; chorismate from D-erythrose 4-phosphate and phosphoenolpyruvate: step 3/7.</text>
</comment>
<dbReference type="Proteomes" id="UP000319255">
    <property type="component" value="Unassembled WGS sequence"/>
</dbReference>
<evidence type="ECO:0000256" key="8">
    <source>
        <dbReference type="SAM" id="MobiDB-lite"/>
    </source>
</evidence>
<evidence type="ECO:0000256" key="9">
    <source>
        <dbReference type="SAM" id="Phobius"/>
    </source>
</evidence>
<evidence type="ECO:0000256" key="5">
    <source>
        <dbReference type="ARBA" id="ARBA00012060"/>
    </source>
</evidence>
<dbReference type="GO" id="GO:0019631">
    <property type="term" value="P:quinate catabolic process"/>
    <property type="evidence" value="ECO:0007669"/>
    <property type="project" value="TreeGrafter"/>
</dbReference>
<evidence type="ECO:0000313" key="10">
    <source>
        <dbReference type="EMBL" id="TPE49272.1"/>
    </source>
</evidence>
<dbReference type="GO" id="GO:0009073">
    <property type="term" value="P:aromatic amino acid family biosynthetic process"/>
    <property type="evidence" value="ECO:0007669"/>
    <property type="project" value="UniProtKB-KW"/>
</dbReference>
<evidence type="ECO:0000256" key="1">
    <source>
        <dbReference type="ARBA" id="ARBA00001864"/>
    </source>
</evidence>
<evidence type="ECO:0000313" key="11">
    <source>
        <dbReference type="Proteomes" id="UP000319255"/>
    </source>
</evidence>
<dbReference type="Gene3D" id="3.40.50.9100">
    <property type="entry name" value="Dehydroquinase, class II"/>
    <property type="match status" value="1"/>
</dbReference>
<gene>
    <name evidence="10" type="ORF">FJM51_15425</name>
</gene>
<feature type="region of interest" description="Disordered" evidence="8">
    <location>
        <begin position="129"/>
        <end position="152"/>
    </location>
</feature>
<dbReference type="SUPFAM" id="SSF52304">
    <property type="entry name" value="Type II 3-dehydroquinate dehydratase"/>
    <property type="match status" value="1"/>
</dbReference>
<evidence type="ECO:0000256" key="7">
    <source>
        <dbReference type="ARBA" id="ARBA00023239"/>
    </source>
</evidence>
<comment type="similarity">
    <text evidence="3">Belongs to the type-II 3-dehydroquinase family.</text>
</comment>
<keyword evidence="9" id="KW-1133">Transmembrane helix</keyword>
<dbReference type="Pfam" id="PF01220">
    <property type="entry name" value="DHquinase_II"/>
    <property type="match status" value="1"/>
</dbReference>
<sequence>MARPEDAHPVPLSLAMPLLAMFIAFLARIAFRYPFNLPIGWTSEAMDADGGIVINPAGPSFRSIPLVDAPSMVTAPVIEVHLSNIHARDEPHRHSLVSALAKGVIAGLGARAIRSRSVPSARFWLTDPGRIEGSAPTRPTPVPRARRREQARRERMLLVRGEGVPDTYPTASSPPLTRMALGAYRICLRDGLSS</sequence>
<comment type="caution">
    <text evidence="10">The sequence shown here is derived from an EMBL/GenBank/DDBJ whole genome shotgun (WGS) entry which is preliminary data.</text>
</comment>
<keyword evidence="6" id="KW-0057">Aromatic amino acid biosynthesis</keyword>
<comment type="catalytic activity">
    <reaction evidence="1">
        <text>3-dehydroquinate = 3-dehydroshikimate + H2O</text>
        <dbReference type="Rhea" id="RHEA:21096"/>
        <dbReference type="ChEBI" id="CHEBI:15377"/>
        <dbReference type="ChEBI" id="CHEBI:16630"/>
        <dbReference type="ChEBI" id="CHEBI:32364"/>
        <dbReference type="EC" id="4.2.1.10"/>
    </reaction>
</comment>
<dbReference type="InterPro" id="IPR001874">
    <property type="entry name" value="DHquinase_II"/>
</dbReference>
<dbReference type="UniPathway" id="UPA00053">
    <property type="reaction ID" value="UER00086"/>
</dbReference>
<keyword evidence="7" id="KW-0456">Lyase</keyword>
<keyword evidence="6" id="KW-0028">Amino-acid biosynthesis</keyword>
<dbReference type="InterPro" id="IPR036441">
    <property type="entry name" value="DHquinase_II_sf"/>
</dbReference>
<reference evidence="10 11" key="1">
    <citation type="submission" date="2019-06" db="EMBL/GenBank/DDBJ databases">
        <title>A novel bacterium of genus Amaricoccus, isolated from marine sediment.</title>
        <authorList>
            <person name="Huang H."/>
            <person name="Mo K."/>
            <person name="Hu Y."/>
        </authorList>
    </citation>
    <scope>NUCLEOTIDE SEQUENCE [LARGE SCALE GENOMIC DNA]</scope>
    <source>
        <strain evidence="10 11">HB172011</strain>
    </source>
</reference>
<evidence type="ECO:0000256" key="2">
    <source>
        <dbReference type="ARBA" id="ARBA00004902"/>
    </source>
</evidence>
<accession>A0A501WKH5</accession>
<keyword evidence="9" id="KW-0472">Membrane</keyword>
<name>A0A501WKH5_9RHOB</name>
<dbReference type="AlphaFoldDB" id="A0A501WKH5"/>
<protein>
    <recommendedName>
        <fullName evidence="5">3-dehydroquinate dehydratase</fullName>
        <ecNumber evidence="5">4.2.1.10</ecNumber>
    </recommendedName>
</protein>
<dbReference type="EC" id="4.2.1.10" evidence="5"/>
<feature type="transmembrane region" description="Helical" evidence="9">
    <location>
        <begin position="12"/>
        <end position="31"/>
    </location>
</feature>
<keyword evidence="9" id="KW-0812">Transmembrane</keyword>
<dbReference type="RefSeq" id="WP_140455037.1">
    <property type="nucleotide sequence ID" value="NZ_VFRP01000016.1"/>
</dbReference>
<dbReference type="PANTHER" id="PTHR21272">
    <property type="entry name" value="CATABOLIC 3-DEHYDROQUINASE"/>
    <property type="match status" value="1"/>
</dbReference>
<proteinExistence type="inferred from homology"/>
<evidence type="ECO:0000256" key="3">
    <source>
        <dbReference type="ARBA" id="ARBA00011037"/>
    </source>
</evidence>